<feature type="chain" id="PRO_5046453324" description="Endonuclease/exonuclease/phosphatase domain-containing protein" evidence="2">
    <location>
        <begin position="21"/>
        <end position="1561"/>
    </location>
</feature>
<proteinExistence type="predicted"/>
<dbReference type="InterPro" id="IPR036691">
    <property type="entry name" value="Endo/exonu/phosph_ase_sf"/>
</dbReference>
<protein>
    <recommendedName>
        <fullName evidence="5">Endonuclease/exonuclease/phosphatase domain-containing protein</fullName>
    </recommendedName>
</protein>
<comment type="caution">
    <text evidence="3">The sequence shown here is derived from an EMBL/GenBank/DDBJ whole genome shotgun (WGS) entry which is preliminary data.</text>
</comment>
<evidence type="ECO:0000256" key="1">
    <source>
        <dbReference type="SAM" id="MobiDB-lite"/>
    </source>
</evidence>
<accession>A0ABN9TX05</accession>
<dbReference type="Gene3D" id="3.60.10.10">
    <property type="entry name" value="Endonuclease/exonuclease/phosphatase"/>
    <property type="match status" value="1"/>
</dbReference>
<evidence type="ECO:0008006" key="5">
    <source>
        <dbReference type="Google" id="ProtNLM"/>
    </source>
</evidence>
<feature type="signal peptide" evidence="2">
    <location>
        <begin position="1"/>
        <end position="20"/>
    </location>
</feature>
<dbReference type="EMBL" id="CAUYUJ010015181">
    <property type="protein sequence ID" value="CAK0850834.1"/>
    <property type="molecule type" value="Genomic_DNA"/>
</dbReference>
<organism evidence="3 4">
    <name type="scientific">Prorocentrum cordatum</name>
    <dbReference type="NCBI Taxonomy" id="2364126"/>
    <lineage>
        <taxon>Eukaryota</taxon>
        <taxon>Sar</taxon>
        <taxon>Alveolata</taxon>
        <taxon>Dinophyceae</taxon>
        <taxon>Prorocentrales</taxon>
        <taxon>Prorocentraceae</taxon>
        <taxon>Prorocentrum</taxon>
    </lineage>
</organism>
<gene>
    <name evidence="3" type="ORF">PCOR1329_LOCUS43128</name>
</gene>
<name>A0ABN9TX05_9DINO</name>
<evidence type="ECO:0000313" key="4">
    <source>
        <dbReference type="Proteomes" id="UP001189429"/>
    </source>
</evidence>
<evidence type="ECO:0000256" key="2">
    <source>
        <dbReference type="SAM" id="SignalP"/>
    </source>
</evidence>
<reference evidence="3" key="1">
    <citation type="submission" date="2023-10" db="EMBL/GenBank/DDBJ databases">
        <authorList>
            <person name="Chen Y."/>
            <person name="Shah S."/>
            <person name="Dougan E. K."/>
            <person name="Thang M."/>
            <person name="Chan C."/>
        </authorList>
    </citation>
    <scope>NUCLEOTIDE SEQUENCE [LARGE SCALE GENOMIC DNA]</scope>
</reference>
<dbReference type="Proteomes" id="UP001189429">
    <property type="component" value="Unassembled WGS sequence"/>
</dbReference>
<feature type="region of interest" description="Disordered" evidence="1">
    <location>
        <begin position="1105"/>
        <end position="1124"/>
    </location>
</feature>
<keyword evidence="4" id="KW-1185">Reference proteome</keyword>
<dbReference type="SUPFAM" id="SSF56219">
    <property type="entry name" value="DNase I-like"/>
    <property type="match status" value="1"/>
</dbReference>
<evidence type="ECO:0000313" key="3">
    <source>
        <dbReference type="EMBL" id="CAK0850834.1"/>
    </source>
</evidence>
<keyword evidence="2" id="KW-0732">Signal</keyword>
<feature type="compositionally biased region" description="Pro residues" evidence="1">
    <location>
        <begin position="680"/>
        <end position="689"/>
    </location>
</feature>
<feature type="region of interest" description="Disordered" evidence="1">
    <location>
        <begin position="680"/>
        <end position="704"/>
    </location>
</feature>
<sequence length="1561" mass="166616">MAPLRRLSWLLAPLLPAASALLDALGQTVTSGVVVPSVPTSAPPVRSSSAFGVLYLRFVETWDNSMDCELMHDDGVGGGVNASIIVYRGLCSNVVEIPSLSPWAVYTFQVFHIRYASDVNTGVMFEVPGVPMALVPLACRTGRRPPDFRAHVGAGAGTIGDAIDKAKKVKAKGKAKAVAKRVRFASDGPGAAKQAAAEKPSSGGGKDEEVRLALLRHFGPREGWSAALVQDFGALVPEADVPPPAKPLAELSLQALLAREAKVKGQAGRAEAMLAAAKEEQEAAAARVAEQEGVLQKRRDQLEEVAEAVRARKRADLAQHTGPSPMEVGEPKETGDLDKALLWSLEGLEAERERVLQLGEDGDALLAMAAEARCLVEKLAAADARAREAAAAERAHRKRVGDLGLGPELDGLDALFDEVGMEGEQQREAWRAALAKRQRAVDVVELVSANATAWGSAQSLVEWLHDGVGRLPEVLCLREHRLKGKQAVARAAGWMQARGFSWHGQAAMATGPGPLERSGGAAVAALRPSAAVAAPGLPAHRVQVCEVNLGFREPCCVISSYFVTKIGRAKENIGLMAALHEHVGQLESPWLVMGDWNMEPEDVREWARSAGAALVVPGGPTCGSKVFDFAVVSKVLTGFVETVEVLLQAPTRDHVPLKVVLRGAGPAARVQRPLFPAAFPLPPPPPARPAPRERGFSAWSPGGEQPLKVGRQEWFEAAEAYLIDLHEIVPPSRWKGRADGLRTQKVKMEVAWKQDLKRSVGAACRRWMSFAAACSRWRALQEAAPGGRCAAPLRKQRQVLEAFELEWPEDGPLAGLSVARVVGLLSTSSCKLTVQFVQEEARRRWMQDKQRRAAEWRAWAQAAAAERGGSAAHRYIKQVAVLPTVVHAGADGDDGPRMPVAGEAAVAALLKAWQPLWIKPSRAGEVAPEDWDIQESVLPPLEPEATGGQRPIGLTAIWLRVRSRMRQPLVARWEVARSWGATLETGLPSAAVVQECWRGAQCLLELRRPWGQCRDPAQACVLALRRVGCEMAAFNAVIDWQARVFSLEFFSPGMLVQVVRTSALLASDALALQRLRGPGAWAWPANWKGLERLLRVSRRLEKQVSAEAAPGSGRQGPARPPPLRQARHRRALVAALGGPHWPQERLWKEGKALDGRCRLCGGRGTLWHRAFECDAWQPLRRNARSPELLEGARLVAQRGDAAAELFARALCPDPALAFPAAADAALAAPRWSGAPPGSKFAGRVFVDGSARYGPEQEARGGEDYAFHMLAQYWQASDDGAGLEVCAWRAEELGRWIGELAAATVDREKLDSDGVVGTADLVYDIPQEALDAAEQADEEVATAALEAELVHGQAPAAGAGAAAGAELSQPPDAAAEAAAVELEDAAAAAPELQAAVAGAGVAREVRGHCIVVSRLENGDGAMAWCLTCGCRFWKRSPPAGTGLLGSCKGRPAPGERAAEARRLLMRLQEPKSKARLLAPQAPTAEEQARLAAVLREGAGEAGGAGPPAGAGRPPRWGLRPAVADVWQAAALHGFASPAAAARWAQARVKAGWESLFGDGGAA</sequence>
<feature type="region of interest" description="Disordered" evidence="1">
    <location>
        <begin position="314"/>
        <end position="333"/>
    </location>
</feature>